<accession>A0A4Q9BAZ7</accession>
<sequence>MLQFIKSNSLLSLLLFVVLGGLFAFLHTQQGFSYFPWEIKNYLIGQKLNQGFRLYKDIRDNTGPFATGFYQLLDFLSIPLSYNPYVAFLFISTQAYLFHTTIAEFDLMPKLGGLAFGVYLLLFHLSAEFHVPDPALMGLTFILLAWKEIIQQQKTLLVNDRVFLVGIYLATATLFFPAYFWLFPWAILSLLFYSGVSIRQIILVLIGYLFILTIASLVFSFRGNLPYLWQVYRNSAFTFHLISWQESKLVLFSFAPAIVMGIAGLYQVVGNPKIRAHAQKAQQTTIIWFFFSFISMANFPSYHRINFVLLLPPLAYFGLNLFYLIKKNWQKELTFVLLLSAVFFTAKQDQSSLAIAAKTPDKIPVNGQKLLILGPEIQEYLHNQMAGPFVNWDLAKPLLSQLDSYKNVIIVQDYFVKDQPTYIYDSEGYFAKIGQHLPHITQQYVLVSPKLYKKK</sequence>
<gene>
    <name evidence="2" type="ORF">EWU20_06425</name>
</gene>
<feature type="transmembrane region" description="Helical" evidence="1">
    <location>
        <begin position="167"/>
        <end position="194"/>
    </location>
</feature>
<dbReference type="Pfam" id="PF19992">
    <property type="entry name" value="DUF6427"/>
    <property type="match status" value="1"/>
</dbReference>
<keyword evidence="1" id="KW-1133">Transmembrane helix</keyword>
<reference evidence="2 3" key="1">
    <citation type="submission" date="2019-02" db="EMBL/GenBank/DDBJ databases">
        <title>Genome of a new Bacteroidetes strain.</title>
        <authorList>
            <person name="Pitt A."/>
        </authorList>
    </citation>
    <scope>NUCLEOTIDE SEQUENCE [LARGE SCALE GENOMIC DNA]</scope>
    <source>
        <strain evidence="2 3">103A-SOEBACH</strain>
    </source>
</reference>
<feature type="transmembrane region" description="Helical" evidence="1">
    <location>
        <begin position="305"/>
        <end position="325"/>
    </location>
</feature>
<dbReference type="AlphaFoldDB" id="A0A4Q9BAZ7"/>
<keyword evidence="1" id="KW-0812">Transmembrane</keyword>
<dbReference type="EMBL" id="SEWY01000003">
    <property type="protein sequence ID" value="TBH73006.1"/>
    <property type="molecule type" value="Genomic_DNA"/>
</dbReference>
<feature type="transmembrane region" description="Helical" evidence="1">
    <location>
        <begin position="281"/>
        <end position="299"/>
    </location>
</feature>
<feature type="transmembrane region" description="Helical" evidence="1">
    <location>
        <begin position="111"/>
        <end position="131"/>
    </location>
</feature>
<keyword evidence="3" id="KW-1185">Reference proteome</keyword>
<organism evidence="2 3">
    <name type="scientific">Aquirufa antheringensis</name>
    <dbReference type="NCBI Taxonomy" id="2516559"/>
    <lineage>
        <taxon>Bacteria</taxon>
        <taxon>Pseudomonadati</taxon>
        <taxon>Bacteroidota</taxon>
        <taxon>Cytophagia</taxon>
        <taxon>Cytophagales</taxon>
        <taxon>Flectobacillaceae</taxon>
        <taxon>Aquirufa</taxon>
    </lineage>
</organism>
<dbReference type="RefSeq" id="WP_130896913.1">
    <property type="nucleotide sequence ID" value="NZ_JAANOM010000001.1"/>
</dbReference>
<name>A0A4Q9BAZ7_9BACT</name>
<dbReference type="InterPro" id="IPR045625">
    <property type="entry name" value="DUF6427"/>
</dbReference>
<protein>
    <recommendedName>
        <fullName evidence="4">Glycosyltransferase RgtA/B/C/D-like domain-containing protein</fullName>
    </recommendedName>
</protein>
<evidence type="ECO:0008006" key="4">
    <source>
        <dbReference type="Google" id="ProtNLM"/>
    </source>
</evidence>
<keyword evidence="1" id="KW-0472">Membrane</keyword>
<dbReference type="OrthoDB" id="981402at2"/>
<evidence type="ECO:0000313" key="3">
    <source>
        <dbReference type="Proteomes" id="UP000293583"/>
    </source>
</evidence>
<dbReference type="Proteomes" id="UP000293583">
    <property type="component" value="Unassembled WGS sequence"/>
</dbReference>
<evidence type="ECO:0000313" key="2">
    <source>
        <dbReference type="EMBL" id="TBH73006.1"/>
    </source>
</evidence>
<feature type="transmembrane region" description="Helical" evidence="1">
    <location>
        <begin position="82"/>
        <end position="99"/>
    </location>
</feature>
<comment type="caution">
    <text evidence="2">The sequence shown here is derived from an EMBL/GenBank/DDBJ whole genome shotgun (WGS) entry which is preliminary data.</text>
</comment>
<evidence type="ECO:0000256" key="1">
    <source>
        <dbReference type="SAM" id="Phobius"/>
    </source>
</evidence>
<proteinExistence type="predicted"/>
<feature type="transmembrane region" description="Helical" evidence="1">
    <location>
        <begin position="249"/>
        <end position="269"/>
    </location>
</feature>
<feature type="transmembrane region" description="Helical" evidence="1">
    <location>
        <begin position="201"/>
        <end position="221"/>
    </location>
</feature>